<sequence length="71" mass="8675">MLTCFLFHVPGSLQGQQHFLFSKFSIAWNMEHHIQLTPQNYFYFSFYIESQMKKYLHKNIFGEIAMLFYKK</sequence>
<gene>
    <name evidence="1" type="ORF">RUMCAL_01759</name>
</gene>
<dbReference type="AlphaFoldDB" id="U2K8Z8"/>
<dbReference type="EMBL" id="AWVF01000224">
    <property type="protein sequence ID" value="ERJ94981.1"/>
    <property type="molecule type" value="Genomic_DNA"/>
</dbReference>
<evidence type="ECO:0000313" key="2">
    <source>
        <dbReference type="Proteomes" id="UP000016662"/>
    </source>
</evidence>
<dbReference type="Proteomes" id="UP000016662">
    <property type="component" value="Unassembled WGS sequence"/>
</dbReference>
<organism evidence="1 2">
    <name type="scientific">Ruminococcus callidus ATCC 27760</name>
    <dbReference type="NCBI Taxonomy" id="411473"/>
    <lineage>
        <taxon>Bacteria</taxon>
        <taxon>Bacillati</taxon>
        <taxon>Bacillota</taxon>
        <taxon>Clostridia</taxon>
        <taxon>Eubacteriales</taxon>
        <taxon>Oscillospiraceae</taxon>
        <taxon>Ruminococcus</taxon>
    </lineage>
</organism>
<protein>
    <submittedName>
        <fullName evidence="1">Uncharacterized protein</fullName>
    </submittedName>
</protein>
<accession>U2K8Z8</accession>
<name>U2K8Z8_9FIRM</name>
<dbReference type="STRING" id="411473.RUMCAL_01759"/>
<reference evidence="1 2" key="1">
    <citation type="submission" date="2013-07" db="EMBL/GenBank/DDBJ databases">
        <authorList>
            <person name="Weinstock G."/>
            <person name="Sodergren E."/>
            <person name="Wylie T."/>
            <person name="Fulton L."/>
            <person name="Fulton R."/>
            <person name="Fronick C."/>
            <person name="O'Laughlin M."/>
            <person name="Godfrey J."/>
            <person name="Miner T."/>
            <person name="Herter B."/>
            <person name="Appelbaum E."/>
            <person name="Cordes M."/>
            <person name="Lek S."/>
            <person name="Wollam A."/>
            <person name="Pepin K.H."/>
            <person name="Palsikar V.B."/>
            <person name="Mitreva M."/>
            <person name="Wilson R.K."/>
        </authorList>
    </citation>
    <scope>NUCLEOTIDE SEQUENCE [LARGE SCALE GENOMIC DNA]</scope>
    <source>
        <strain evidence="1 2">ATCC 27760</strain>
    </source>
</reference>
<keyword evidence="2" id="KW-1185">Reference proteome</keyword>
<evidence type="ECO:0000313" key="1">
    <source>
        <dbReference type="EMBL" id="ERJ94981.1"/>
    </source>
</evidence>
<comment type="caution">
    <text evidence="1">The sequence shown here is derived from an EMBL/GenBank/DDBJ whole genome shotgun (WGS) entry which is preliminary data.</text>
</comment>
<dbReference type="HOGENOM" id="CLU_2737599_0_0_9"/>
<proteinExistence type="predicted"/>